<name>A0ABT1E5X5_9FIRM</name>
<evidence type="ECO:0000256" key="1">
    <source>
        <dbReference type="SAM" id="Phobius"/>
    </source>
</evidence>
<dbReference type="Proteomes" id="UP001523566">
    <property type="component" value="Unassembled WGS sequence"/>
</dbReference>
<organism evidence="2 3">
    <name type="scientific">Aequitasia blattaphilus</name>
    <dbReference type="NCBI Taxonomy" id="2949332"/>
    <lineage>
        <taxon>Bacteria</taxon>
        <taxon>Bacillati</taxon>
        <taxon>Bacillota</taxon>
        <taxon>Clostridia</taxon>
        <taxon>Lachnospirales</taxon>
        <taxon>Lachnospiraceae</taxon>
        <taxon>Aequitasia</taxon>
    </lineage>
</organism>
<keyword evidence="1" id="KW-0812">Transmembrane</keyword>
<keyword evidence="1" id="KW-1133">Transmembrane helix</keyword>
<accession>A0ABT1E5X5</accession>
<dbReference type="EMBL" id="JAMZFW010000002">
    <property type="protein sequence ID" value="MCP1101243.1"/>
    <property type="molecule type" value="Genomic_DNA"/>
</dbReference>
<feature type="transmembrane region" description="Helical" evidence="1">
    <location>
        <begin position="241"/>
        <end position="259"/>
    </location>
</feature>
<keyword evidence="1" id="KW-0472">Membrane</keyword>
<feature type="transmembrane region" description="Helical" evidence="1">
    <location>
        <begin position="271"/>
        <end position="292"/>
    </location>
</feature>
<reference evidence="2 3" key="1">
    <citation type="journal article" date="2022" name="Genome Biol. Evol.">
        <title>Host diet, physiology and behaviors set the stage for Lachnospiraceae cladogenesis.</title>
        <authorList>
            <person name="Vera-Ponce De Leon A."/>
            <person name="Schneider M."/>
            <person name="Jahnes B.C."/>
            <person name="Sadowski V."/>
            <person name="Camuy-Velez L.A."/>
            <person name="Duan J."/>
            <person name="Sabree Z.L."/>
        </authorList>
    </citation>
    <scope>NUCLEOTIDE SEQUENCE [LARGE SCALE GENOMIC DNA]</scope>
    <source>
        <strain evidence="2 3">PAL113</strain>
    </source>
</reference>
<keyword evidence="3" id="KW-1185">Reference proteome</keyword>
<protein>
    <recommendedName>
        <fullName evidence="4">Zinc ribbon domain-containing protein</fullName>
    </recommendedName>
</protein>
<proteinExistence type="predicted"/>
<evidence type="ECO:0000313" key="3">
    <source>
        <dbReference type="Proteomes" id="UP001523566"/>
    </source>
</evidence>
<feature type="transmembrane region" description="Helical" evidence="1">
    <location>
        <begin position="215"/>
        <end position="235"/>
    </location>
</feature>
<evidence type="ECO:0008006" key="4">
    <source>
        <dbReference type="Google" id="ProtNLM"/>
    </source>
</evidence>
<evidence type="ECO:0000313" key="2">
    <source>
        <dbReference type="EMBL" id="MCP1101243.1"/>
    </source>
</evidence>
<comment type="caution">
    <text evidence="2">The sequence shown here is derived from an EMBL/GenBank/DDBJ whole genome shotgun (WGS) entry which is preliminary data.</text>
</comment>
<gene>
    <name evidence="2" type="ORF">NK125_02305</name>
</gene>
<feature type="transmembrane region" description="Helical" evidence="1">
    <location>
        <begin position="136"/>
        <end position="159"/>
    </location>
</feature>
<sequence length="314" mass="35672">MGDLDETVFVNYENNQEVQKQEVPDELYVDLGKQYYDRFKTNPLPELKPIVEQLKTELGDNKCQACGNKYEIGDKFCKGCGNPLEGGSFHQTKEAMWINQKSTQVISGAKNMFQEIIPILKNPVTKTTKIAETKSVAIGMEFVIAKMVLAILVTLIVVLKVDDFAGWFVELPYLKIFFAVIVFSLGVDAFWAWFCNMVSRAFNVHTTYSEMITWVGTKALYDSIGMIFVALGVLISVKAALFIMACMMIVVPFVEFACFRSIVKCTEDKKLYIFMVAKIIFFIIILIIFALISAGAKEYMMSQFNVWDLLNSYY</sequence>
<feature type="transmembrane region" description="Helical" evidence="1">
    <location>
        <begin position="171"/>
        <end position="194"/>
    </location>
</feature>
<dbReference type="RefSeq" id="WP_262065025.1">
    <property type="nucleotide sequence ID" value="NZ_JAMXOD010000002.1"/>
</dbReference>